<proteinExistence type="predicted"/>
<gene>
    <name evidence="1" type="ORF">MmonteBS_36700</name>
    <name evidence="2" type="ORF">NJB18185_13240</name>
</gene>
<reference evidence="2" key="4">
    <citation type="submission" date="2022-04" db="EMBL/GenBank/DDBJ databases">
        <authorList>
            <person name="Komine T."/>
            <person name="Fukano H."/>
            <person name="Wada S."/>
        </authorList>
    </citation>
    <scope>NUCLEOTIDE SEQUENCE</scope>
    <source>
        <strain evidence="2">NJB18185</strain>
    </source>
</reference>
<comment type="caution">
    <text evidence="2">The sequence shown here is derived from an EMBL/GenBank/DDBJ whole genome shotgun (WGS) entry which is preliminary data.</text>
</comment>
<sequence>MFSGKGRSQLPIATPRATSAIAIEEIKSHLDGRVGVDRVPGKYAEAGGSGGGVRFDTPRAYLSVAIAEILSTESSQLRVGDHGIPAANPKARSRLIERQC</sequence>
<evidence type="ECO:0000313" key="3">
    <source>
        <dbReference type="Proteomes" id="UP000245060"/>
    </source>
</evidence>
<reference evidence="1" key="1">
    <citation type="journal article" date="2018" name="Genome Announc.">
        <title>Draft Genome Sequence of Mycobacterium montefiorense Isolated from Japanese Black Salamander (Hynobius nigrescens).</title>
        <authorList>
            <person name="Fukano H."/>
            <person name="Yoshida M."/>
            <person name="Shimizu A."/>
            <person name="Iwao H."/>
            <person name="Katayama Y."/>
            <person name="Omatsu T."/>
            <person name="Mizutani T."/>
            <person name="Kurata O."/>
            <person name="Wada S."/>
            <person name="Hoshino Y."/>
        </authorList>
    </citation>
    <scope>NUCLEOTIDE SEQUENCE</scope>
    <source>
        <strain evidence="1">BS</strain>
    </source>
</reference>
<reference evidence="3" key="2">
    <citation type="submission" date="2018-04" db="EMBL/GenBank/DDBJ databases">
        <title>Draft genome sequence of Mycobacterium montefiorense isolated from Japanese black salamander.</title>
        <authorList>
            <person name="Fukano H."/>
            <person name="Yoshida M."/>
            <person name="Shimizu A."/>
            <person name="Iwao H."/>
            <person name="Kurata O."/>
            <person name="Katayama Y."/>
            <person name="Omatsu T."/>
            <person name="Mizutani T."/>
            <person name="Wada S."/>
            <person name="Hoshino Y."/>
        </authorList>
    </citation>
    <scope>NUCLEOTIDE SEQUENCE [LARGE SCALE GENOMIC DNA]</scope>
    <source>
        <strain evidence="3">BS</strain>
    </source>
</reference>
<dbReference type="EMBL" id="BFCH01000018">
    <property type="protein sequence ID" value="GBG39298.1"/>
    <property type="molecule type" value="Genomic_DNA"/>
</dbReference>
<keyword evidence="3" id="KW-1185">Reference proteome</keyword>
<dbReference type="Proteomes" id="UP001139505">
    <property type="component" value="Unassembled WGS sequence"/>
</dbReference>
<reference evidence="2" key="3">
    <citation type="journal article" date="2022" name="Microbiol. Resour. Announc.">
        <title>Draft Genome Sequences of Eight Mycobacterium montefiorense Strains Isolated from Salamanders in Captivity.</title>
        <authorList>
            <person name="Komine T."/>
            <person name="Ihara H."/>
            <person name="Fukano H."/>
            <person name="Hoshino Y."/>
            <person name="Kurata O."/>
            <person name="Wada S."/>
        </authorList>
    </citation>
    <scope>NUCLEOTIDE SEQUENCE</scope>
    <source>
        <strain evidence="2">NJB18185</strain>
    </source>
</reference>
<accession>A0AA37UVN4</accession>
<organism evidence="2 4">
    <name type="scientific">Mycobacterium montefiorense</name>
    <dbReference type="NCBI Taxonomy" id="154654"/>
    <lineage>
        <taxon>Bacteria</taxon>
        <taxon>Bacillati</taxon>
        <taxon>Actinomycetota</taxon>
        <taxon>Actinomycetes</taxon>
        <taxon>Mycobacteriales</taxon>
        <taxon>Mycobacteriaceae</taxon>
        <taxon>Mycobacterium</taxon>
        <taxon>Mycobacterium simiae complex</taxon>
    </lineage>
</organism>
<evidence type="ECO:0000313" key="4">
    <source>
        <dbReference type="Proteomes" id="UP001139505"/>
    </source>
</evidence>
<name>A0AA37UVN4_9MYCO</name>
<dbReference type="Proteomes" id="UP000245060">
    <property type="component" value="Unassembled WGS sequence"/>
</dbReference>
<dbReference type="EMBL" id="BQYH01000005">
    <property type="protein sequence ID" value="GKU71548.1"/>
    <property type="molecule type" value="Genomic_DNA"/>
</dbReference>
<protein>
    <submittedName>
        <fullName evidence="2">Uncharacterized protein</fullName>
    </submittedName>
</protein>
<dbReference type="AlphaFoldDB" id="A0AA37UVN4"/>
<evidence type="ECO:0000313" key="1">
    <source>
        <dbReference type="EMBL" id="GBG39298.1"/>
    </source>
</evidence>
<evidence type="ECO:0000313" key="2">
    <source>
        <dbReference type="EMBL" id="GKU71548.1"/>
    </source>
</evidence>